<dbReference type="EMBL" id="KK853153">
    <property type="protein sequence ID" value="KDR10568.1"/>
    <property type="molecule type" value="Genomic_DNA"/>
</dbReference>
<dbReference type="PANTHER" id="PTHR14396:SF10">
    <property type="entry name" value="CLASPIN"/>
    <property type="match status" value="1"/>
</dbReference>
<dbReference type="Proteomes" id="UP000027135">
    <property type="component" value="Unassembled WGS sequence"/>
</dbReference>
<gene>
    <name evidence="5" type="ORF">L798_15277</name>
</gene>
<keyword evidence="6" id="KW-1185">Reference proteome</keyword>
<dbReference type="InParanoid" id="A0A067QMR2"/>
<feature type="compositionally biased region" description="Acidic residues" evidence="4">
    <location>
        <begin position="632"/>
        <end position="646"/>
    </location>
</feature>
<evidence type="ECO:0000256" key="3">
    <source>
        <dbReference type="ARBA" id="ARBA00023242"/>
    </source>
</evidence>
<name>A0A067QMR2_ZOONE</name>
<dbReference type="GO" id="GO:0033314">
    <property type="term" value="P:mitotic DNA replication checkpoint signaling"/>
    <property type="evidence" value="ECO:0007669"/>
    <property type="project" value="TreeGrafter"/>
</dbReference>
<dbReference type="PANTHER" id="PTHR14396">
    <property type="entry name" value="CLASPIN"/>
    <property type="match status" value="1"/>
</dbReference>
<dbReference type="GO" id="GO:0007095">
    <property type="term" value="P:mitotic G2 DNA damage checkpoint signaling"/>
    <property type="evidence" value="ECO:0007669"/>
    <property type="project" value="TreeGrafter"/>
</dbReference>
<evidence type="ECO:0000256" key="2">
    <source>
        <dbReference type="ARBA" id="ARBA00022553"/>
    </source>
</evidence>
<proteinExistence type="predicted"/>
<feature type="compositionally biased region" description="Acidic residues" evidence="4">
    <location>
        <begin position="134"/>
        <end position="143"/>
    </location>
</feature>
<dbReference type="FunCoup" id="A0A067QMR2">
    <property type="interactions" value="662"/>
</dbReference>
<dbReference type="GO" id="GO:0005634">
    <property type="term" value="C:nucleus"/>
    <property type="evidence" value="ECO:0007669"/>
    <property type="project" value="UniProtKB-SubCell"/>
</dbReference>
<keyword evidence="2" id="KW-0597">Phosphoprotein</keyword>
<feature type="region of interest" description="Disordered" evidence="4">
    <location>
        <begin position="685"/>
        <end position="709"/>
    </location>
</feature>
<protein>
    <submittedName>
        <fullName evidence="5">Claspin</fullName>
    </submittedName>
</protein>
<evidence type="ECO:0000313" key="5">
    <source>
        <dbReference type="EMBL" id="KDR10568.1"/>
    </source>
</evidence>
<accession>A0A067QMR2</accession>
<keyword evidence="3" id="KW-0539">Nucleus</keyword>
<feature type="region of interest" description="Disordered" evidence="4">
    <location>
        <begin position="625"/>
        <end position="652"/>
    </location>
</feature>
<feature type="region of interest" description="Disordered" evidence="4">
    <location>
        <begin position="908"/>
        <end position="937"/>
    </location>
</feature>
<feature type="region of interest" description="Disordered" evidence="4">
    <location>
        <begin position="1"/>
        <end position="37"/>
    </location>
</feature>
<evidence type="ECO:0000256" key="1">
    <source>
        <dbReference type="ARBA" id="ARBA00004123"/>
    </source>
</evidence>
<organism evidence="5 6">
    <name type="scientific">Zootermopsis nevadensis</name>
    <name type="common">Dampwood termite</name>
    <dbReference type="NCBI Taxonomy" id="136037"/>
    <lineage>
        <taxon>Eukaryota</taxon>
        <taxon>Metazoa</taxon>
        <taxon>Ecdysozoa</taxon>
        <taxon>Arthropoda</taxon>
        <taxon>Hexapoda</taxon>
        <taxon>Insecta</taxon>
        <taxon>Pterygota</taxon>
        <taxon>Neoptera</taxon>
        <taxon>Polyneoptera</taxon>
        <taxon>Dictyoptera</taxon>
        <taxon>Blattodea</taxon>
        <taxon>Blattoidea</taxon>
        <taxon>Termitoidae</taxon>
        <taxon>Termopsidae</taxon>
        <taxon>Zootermopsis</taxon>
    </lineage>
</organism>
<dbReference type="InterPro" id="IPR024146">
    <property type="entry name" value="Claspin"/>
</dbReference>
<comment type="subcellular location">
    <subcellularLocation>
        <location evidence="1">Nucleus</location>
    </subcellularLocation>
</comment>
<dbReference type="GO" id="GO:0010997">
    <property type="term" value="F:anaphase-promoting complex binding"/>
    <property type="evidence" value="ECO:0007669"/>
    <property type="project" value="TreeGrafter"/>
</dbReference>
<dbReference type="eggNOG" id="KOG4156">
    <property type="taxonomic scope" value="Eukaryota"/>
</dbReference>
<dbReference type="STRING" id="136037.A0A067QMR2"/>
<feature type="region of interest" description="Disordered" evidence="4">
    <location>
        <begin position="456"/>
        <end position="490"/>
    </location>
</feature>
<reference evidence="5 6" key="1">
    <citation type="journal article" date="2014" name="Nat. Commun.">
        <title>Molecular traces of alternative social organization in a termite genome.</title>
        <authorList>
            <person name="Terrapon N."/>
            <person name="Li C."/>
            <person name="Robertson H.M."/>
            <person name="Ji L."/>
            <person name="Meng X."/>
            <person name="Booth W."/>
            <person name="Chen Z."/>
            <person name="Childers C.P."/>
            <person name="Glastad K.M."/>
            <person name="Gokhale K."/>
            <person name="Gowin J."/>
            <person name="Gronenberg W."/>
            <person name="Hermansen R.A."/>
            <person name="Hu H."/>
            <person name="Hunt B.G."/>
            <person name="Huylmans A.K."/>
            <person name="Khalil S.M."/>
            <person name="Mitchell R.D."/>
            <person name="Munoz-Torres M.C."/>
            <person name="Mustard J.A."/>
            <person name="Pan H."/>
            <person name="Reese J.T."/>
            <person name="Scharf M.E."/>
            <person name="Sun F."/>
            <person name="Vogel H."/>
            <person name="Xiao J."/>
            <person name="Yang W."/>
            <person name="Yang Z."/>
            <person name="Yang Z."/>
            <person name="Zhou J."/>
            <person name="Zhu J."/>
            <person name="Brent C.S."/>
            <person name="Elsik C.G."/>
            <person name="Goodisman M.A."/>
            <person name="Liberles D.A."/>
            <person name="Roe R.M."/>
            <person name="Vargo E.L."/>
            <person name="Vilcinskas A."/>
            <person name="Wang J."/>
            <person name="Bornberg-Bauer E."/>
            <person name="Korb J."/>
            <person name="Zhang G."/>
            <person name="Liebig J."/>
        </authorList>
    </citation>
    <scope>NUCLEOTIDE SEQUENCE [LARGE SCALE GENOMIC DNA]</scope>
    <source>
        <tissue evidence="5">Whole organism</tissue>
    </source>
</reference>
<feature type="region of interest" description="Disordered" evidence="4">
    <location>
        <begin position="93"/>
        <end position="208"/>
    </location>
</feature>
<evidence type="ECO:0000256" key="4">
    <source>
        <dbReference type="SAM" id="MobiDB-lite"/>
    </source>
</evidence>
<feature type="compositionally biased region" description="Acidic residues" evidence="4">
    <location>
        <begin position="685"/>
        <end position="706"/>
    </location>
</feature>
<feature type="compositionally biased region" description="Basic residues" evidence="4">
    <location>
        <begin position="179"/>
        <end position="189"/>
    </location>
</feature>
<dbReference type="OMA" id="TEMNGDH"/>
<feature type="compositionally biased region" description="Basic and acidic residues" evidence="4">
    <location>
        <begin position="465"/>
        <end position="490"/>
    </location>
</feature>
<sequence length="1288" mass="142663">MMVAGISVSLDSSEDEDVVGKRRSTRQKFVESEDEATDDSNIILKAFNHIDSNVEPDREPSKDPRCGSIVVKEMPFGEVDTFKKKWKILLDSDCSSDEETPKTHLNISKNADESEENVGHNSQSHFSLMKESDLYDAEESEDEATPRHSAGNSLQSHFSVEKRELYDANGSEDEVTLKSKSKRSSKSKGRCVSERRSKSEALQQIHSETQRLVRESRVSLPYHKPCQRSLAEFLQRRHTSACSAAPLKISANDLGQVWNELEHREKDVEEFYKSDSDESVADMCSPYASRDGSDNTGNYTVTTGASTKILINNSVSEIGTSNSTNSSAVISSDDSKILIPGISGRADAPSGEAGVSSSNTDIYIEDTGAGSSVPNVETKSLSSSQAADNNREVELGQNQIAEDSSNFHLHYSESCSEDMREPALVTNSALHDDESNALDIRLEAANTEDLALHYTESSVPGGEEELQKQEKTTSWENQHLHLPDGDGDDNKAKTVLQGLARRSLPGLGDVSKLKPQLSGAPNGVIELDDEEPALAGVVKLVERYMKHSAAKKPAEKRHTVEVGCVSAEKGVDGIGNIHRDVVKVVLGSEEAQDDPALAKPGAKLRRLKEELQLQIAQRRADEWHRHLQEQGPDIEEEGNEKEDDLSDCGGLLDDLETETTDAETESEEEEDIVLVEKKRVKSAFLDDEAEVSDDDETSGDDEDEVSEGVANDMLEVADTRVKSTFRDDKADVRGDSSNEDDMLPAANIEEALSTSPRKTMLERAKTFDLFASQDGGGDSDLDTIPPYQPHGAMRKQTTPIVDRKKHILDLISPVSNLTSLRDSPSTQSPLTGQVFGGTLAGMSKKLFAEPDVPSTQDNMEELLGLCSGQFTGDIGVLVDPTMETGLEEELLGLCSGKFISQPVNLRSLEKDEERSQPSESPPESALALHSADDEEDEVVEIKARKRHRKLDFSDEESDIESEVTSDLPDVSETRVVDYDSEENEVVDPRKPRENAVAEFFEDEAELSESEWDSADEDEQGLDTMELEDGDAEVLDQHKVKEQLDRIYMRRLLDEDRQEVRLLQEILLEDGELHSEGGGRERKFRWRNTNNVDDGELHHQDSDNEGVEEVEIEDEELWRRMRHEREIFLQQQIKSGSRVDGVLSDELDSQLLKLGWAALKRINSQDPADRPGSIRETMLDILVSPDTKRPFKLLTKRGSFLARGENALARIADVTRTSAGGPSVGPKNSRNFVFATVSPEKAEESGGADLASAQTKKRKQDLQVTPRVVKRLRISDEHSRGRKLLDLLM</sequence>
<evidence type="ECO:0000313" key="6">
    <source>
        <dbReference type="Proteomes" id="UP000027135"/>
    </source>
</evidence>
<feature type="region of interest" description="Disordered" evidence="4">
    <location>
        <begin position="1242"/>
        <end position="1263"/>
    </location>
</feature>